<evidence type="ECO:0000313" key="2">
    <source>
        <dbReference type="Proteomes" id="UP001319045"/>
    </source>
</evidence>
<reference evidence="1 2" key="1">
    <citation type="journal article" date="2022" name="Int. J. Syst. Evol. Microbiol.">
        <title>Prevotella herbatica sp. nov., a plant polysaccharide-decomposing anaerobic bacterium isolated from a methanogenic reactor.</title>
        <authorList>
            <person name="Uek A."/>
            <person name="Tonouchi A."/>
            <person name="Kaku N."/>
            <person name="Ueki K."/>
        </authorList>
    </citation>
    <scope>NUCLEOTIDE SEQUENCE [LARGE SCALE GENOMIC DNA]</scope>
    <source>
        <strain evidence="1 2">WR041</strain>
    </source>
</reference>
<dbReference type="Pfam" id="PF12771">
    <property type="entry name" value="SusD-like_2"/>
    <property type="match status" value="1"/>
</dbReference>
<protein>
    <recommendedName>
        <fullName evidence="3">SusD/RagB family nutrient-binding outer membrane lipoprotein</fullName>
    </recommendedName>
</protein>
<sequence>MNNFLKYIFLGSLCLTAVSCSDLDQMNVSPNSTSDVPSNMLMEGAEKWAMDNIYDVWFSGRQCLPYSQQWSQRNYTEEDRYQVRESTNNSYFNYLYMGMANFDKVVKLNSDDATKVKNATFGANENQIAAAMIMKVWLMDVITDTWGNVPYSDISKLESDNIMYCKYDDQKDIYAGMIKDLTTAVNMIDASQSAFTSGDIIFGGDASKWKKFGNSLKCRLAIHLSKVDPNWKSYIADALKSGVMESNDDAAKFTYVASGSDYCQFYKGFFTDGRNDFTIARPLVDIMKGQRDSLNNKQHPWEGTLDPRLSVYTTPNADGVYQGIPYAAPTGTQDKFRASSPNWYSTKPMVVQKTYAVPLMTYAELKFILCEYNGYDVADYKDGIKASLQYWYDLAGKSISNTTIDAYVNAVSGNVNAESCALQKYIDLYTNGTEAWTEIRRTGYPEQLIRPGEITCIYDGSKVAFTPLSETKGDIIERVKYPTNESTLNGDNWKAAVAKLTDGTNNYYSKMYWDVRVSKYNHPANK</sequence>
<evidence type="ECO:0000313" key="1">
    <source>
        <dbReference type="EMBL" id="BCS85455.1"/>
    </source>
</evidence>
<name>A0ABM7NYH2_9BACT</name>
<dbReference type="PROSITE" id="PS51257">
    <property type="entry name" value="PROKAR_LIPOPROTEIN"/>
    <property type="match status" value="1"/>
</dbReference>
<dbReference type="InterPro" id="IPR041662">
    <property type="entry name" value="SusD-like_2"/>
</dbReference>
<dbReference type="Gene3D" id="1.25.40.390">
    <property type="match status" value="1"/>
</dbReference>
<dbReference type="SUPFAM" id="SSF48452">
    <property type="entry name" value="TPR-like"/>
    <property type="match status" value="1"/>
</dbReference>
<organism evidence="1 2">
    <name type="scientific">Prevotella herbatica</name>
    <dbReference type="NCBI Taxonomy" id="2801997"/>
    <lineage>
        <taxon>Bacteria</taxon>
        <taxon>Pseudomonadati</taxon>
        <taxon>Bacteroidota</taxon>
        <taxon>Bacteroidia</taxon>
        <taxon>Bacteroidales</taxon>
        <taxon>Prevotellaceae</taxon>
        <taxon>Prevotella</taxon>
    </lineage>
</organism>
<proteinExistence type="predicted"/>
<dbReference type="EMBL" id="AP024484">
    <property type="protein sequence ID" value="BCS85455.1"/>
    <property type="molecule type" value="Genomic_DNA"/>
</dbReference>
<gene>
    <name evidence="1" type="ORF">prwr041_13480</name>
</gene>
<dbReference type="RefSeq" id="WP_207153107.1">
    <property type="nucleotide sequence ID" value="NZ_AP024484.1"/>
</dbReference>
<keyword evidence="2" id="KW-1185">Reference proteome</keyword>
<dbReference type="InterPro" id="IPR011990">
    <property type="entry name" value="TPR-like_helical_dom_sf"/>
</dbReference>
<evidence type="ECO:0008006" key="3">
    <source>
        <dbReference type="Google" id="ProtNLM"/>
    </source>
</evidence>
<accession>A0ABM7NYH2</accession>
<dbReference type="Proteomes" id="UP001319045">
    <property type="component" value="Chromosome"/>
</dbReference>